<keyword evidence="11" id="KW-1185">Reference proteome</keyword>
<feature type="binding site" evidence="8">
    <location>
        <position position="92"/>
    </location>
    <ligand>
        <name>substrate</name>
    </ligand>
</feature>
<dbReference type="CDD" id="cd01335">
    <property type="entry name" value="Radical_SAM"/>
    <property type="match status" value="1"/>
</dbReference>
<feature type="binding site" evidence="8">
    <location>
        <position position="43"/>
    </location>
    <ligand>
        <name>substrate</name>
    </ligand>
</feature>
<dbReference type="PANTHER" id="PTHR42836:SF1">
    <property type="entry name" value="7-CARBOXY-7-DEAZAGUANINE SYNTHASE"/>
    <property type="match status" value="1"/>
</dbReference>
<evidence type="ECO:0000313" key="11">
    <source>
        <dbReference type="Proteomes" id="UP000253318"/>
    </source>
</evidence>
<feature type="binding site" evidence="8">
    <location>
        <begin position="28"/>
        <end position="30"/>
    </location>
    <ligand>
        <name>substrate</name>
    </ligand>
</feature>
<comment type="caution">
    <text evidence="8">Lacks conserved residue(s) required for the propagation of feature annotation.</text>
</comment>
<comment type="catalytic activity">
    <reaction evidence="8">
        <text>6-carboxy-5,6,7,8-tetrahydropterin + H(+) = 7-carboxy-7-carbaguanine + NH4(+)</text>
        <dbReference type="Rhea" id="RHEA:27974"/>
        <dbReference type="ChEBI" id="CHEBI:15378"/>
        <dbReference type="ChEBI" id="CHEBI:28938"/>
        <dbReference type="ChEBI" id="CHEBI:61032"/>
        <dbReference type="ChEBI" id="CHEBI:61036"/>
        <dbReference type="EC" id="4.3.99.3"/>
    </reaction>
</comment>
<keyword evidence="6 8" id="KW-0411">Iron-sulfur</keyword>
<comment type="similarity">
    <text evidence="8">Belongs to the radical SAM superfamily. 7-carboxy-7-deazaguanine synthase family.</text>
</comment>
<keyword evidence="4 8" id="KW-0460">Magnesium</keyword>
<dbReference type="EC" id="4.3.99.3" evidence="8"/>
<comment type="cofactor">
    <cofactor evidence="8">
        <name>Mg(2+)</name>
        <dbReference type="ChEBI" id="CHEBI:18420"/>
    </cofactor>
</comment>
<dbReference type="GO" id="GO:0000287">
    <property type="term" value="F:magnesium ion binding"/>
    <property type="evidence" value="ECO:0007669"/>
    <property type="project" value="UniProtKB-UniRule"/>
</dbReference>
<evidence type="ECO:0000256" key="2">
    <source>
        <dbReference type="ARBA" id="ARBA00022691"/>
    </source>
</evidence>
<evidence type="ECO:0000256" key="6">
    <source>
        <dbReference type="ARBA" id="ARBA00023014"/>
    </source>
</evidence>
<organism evidence="10 11">
    <name type="scientific">Marinitenerispora sediminis</name>
    <dbReference type="NCBI Taxonomy" id="1931232"/>
    <lineage>
        <taxon>Bacteria</taxon>
        <taxon>Bacillati</taxon>
        <taxon>Actinomycetota</taxon>
        <taxon>Actinomycetes</taxon>
        <taxon>Streptosporangiales</taxon>
        <taxon>Nocardiopsidaceae</taxon>
        <taxon>Marinitenerispora</taxon>
    </lineage>
</organism>
<dbReference type="InterPro" id="IPR024924">
    <property type="entry name" value="7-CO-7-deazaguanine_synth-like"/>
</dbReference>
<evidence type="ECO:0000256" key="5">
    <source>
        <dbReference type="ARBA" id="ARBA00023004"/>
    </source>
</evidence>
<keyword evidence="5 8" id="KW-0408">Iron</keyword>
<protein>
    <recommendedName>
        <fullName evidence="8">7-carboxy-7-deazaguanine synthase</fullName>
        <shortName evidence="8">CDG synthase</shortName>
        <ecNumber evidence="8">4.3.99.3</ecNumber>
    </recommendedName>
    <alternativeName>
        <fullName evidence="8">Queuosine biosynthesis protein QueE</fullName>
    </alternativeName>
</protein>
<evidence type="ECO:0000256" key="7">
    <source>
        <dbReference type="ARBA" id="ARBA00023239"/>
    </source>
</evidence>
<evidence type="ECO:0000256" key="1">
    <source>
        <dbReference type="ARBA" id="ARBA00022485"/>
    </source>
</evidence>
<comment type="cofactor">
    <cofactor evidence="8">
        <name>[4Fe-4S] cluster</name>
        <dbReference type="ChEBI" id="CHEBI:49883"/>
    </cofactor>
    <text evidence="8">Binds 1 [4Fe-4S] cluster. The cluster is coordinated with 3 cysteines and an exchangeable S-adenosyl-L-methionine.</text>
</comment>
<dbReference type="SUPFAM" id="SSF102114">
    <property type="entry name" value="Radical SAM enzymes"/>
    <property type="match status" value="1"/>
</dbReference>
<dbReference type="Pfam" id="PF04055">
    <property type="entry name" value="Radical_SAM"/>
    <property type="match status" value="1"/>
</dbReference>
<proteinExistence type="inferred from homology"/>
<dbReference type="InterPro" id="IPR013785">
    <property type="entry name" value="Aldolase_TIM"/>
</dbReference>
<keyword evidence="2 8" id="KW-0949">S-adenosyl-L-methionine</keyword>
<dbReference type="SFLD" id="SFLDS00029">
    <property type="entry name" value="Radical_SAM"/>
    <property type="match status" value="1"/>
</dbReference>
<feature type="binding site" evidence="8">
    <location>
        <begin position="53"/>
        <end position="55"/>
    </location>
    <ligand>
        <name>S-adenosyl-L-methionine</name>
        <dbReference type="ChEBI" id="CHEBI:59789"/>
    </ligand>
</feature>
<dbReference type="Proteomes" id="UP000253318">
    <property type="component" value="Unassembled WGS sequence"/>
</dbReference>
<comment type="cofactor">
    <cofactor evidence="8">
        <name>S-adenosyl-L-methionine</name>
        <dbReference type="ChEBI" id="CHEBI:59789"/>
    </cofactor>
    <text evidence="8">Binds 1 S-adenosyl-L-methionine per subunit.</text>
</comment>
<dbReference type="PIRSF" id="PIRSF000370">
    <property type="entry name" value="QueE"/>
    <property type="match status" value="1"/>
</dbReference>
<dbReference type="GO" id="GO:0008616">
    <property type="term" value="P:tRNA queuosine(34) biosynthetic process"/>
    <property type="evidence" value="ECO:0007669"/>
    <property type="project" value="UniProtKB-UniRule"/>
</dbReference>
<dbReference type="InterPro" id="IPR007197">
    <property type="entry name" value="rSAM"/>
</dbReference>
<dbReference type="GO" id="GO:0016840">
    <property type="term" value="F:carbon-nitrogen lyase activity"/>
    <property type="evidence" value="ECO:0007669"/>
    <property type="project" value="UniProtKB-UniRule"/>
</dbReference>
<keyword evidence="7 8" id="KW-0456">Lyase</keyword>
<keyword evidence="3 8" id="KW-0479">Metal-binding</keyword>
<feature type="binding site" evidence="8">
    <location>
        <position position="56"/>
    </location>
    <ligand>
        <name>Mg(2+)</name>
        <dbReference type="ChEBI" id="CHEBI:18420"/>
    </ligand>
</feature>
<dbReference type="RefSeq" id="WP_114399449.1">
    <property type="nucleotide sequence ID" value="NZ_QEIM01000126.1"/>
</dbReference>
<name>A0A368T2F1_9ACTN</name>
<comment type="caution">
    <text evidence="10">The sequence shown here is derived from an EMBL/GenBank/DDBJ whole genome shotgun (WGS) entry which is preliminary data.</text>
</comment>
<sequence length="247" mass="25730">MSAGSPTAAAAAAGPATLPLAEAFGPTLQGEGPAAGRTAWFVRFGGCNLSCSWCDSAYTWDASRYQLREEIRHTPVADIAAGVPDGALVVLTGGEPLLQQDSAAWLELLSGLRARGCTLHVETNGTIAPNADTRALVATFVVSPKLGNAGRHRGHQNPALHPGWAEAAGDGQAHLKVVCASDADVETAVGIARAHAWPSRQVWVMPEGTTVEALNARWPAVADAAARHGINASHRLHVLAWGDKRGH</sequence>
<dbReference type="EMBL" id="QEIN01000141">
    <property type="protein sequence ID" value="RCV55749.1"/>
    <property type="molecule type" value="Genomic_DNA"/>
</dbReference>
<feature type="binding site" evidence="8">
    <location>
        <position position="94"/>
    </location>
    <ligand>
        <name>S-adenosyl-L-methionine</name>
        <dbReference type="ChEBI" id="CHEBI:59789"/>
    </ligand>
</feature>
<feature type="binding site" evidence="8">
    <location>
        <begin position="143"/>
        <end position="145"/>
    </location>
    <ligand>
        <name>S-adenosyl-L-methionine</name>
        <dbReference type="ChEBI" id="CHEBI:59789"/>
    </ligand>
</feature>
<evidence type="ECO:0000313" key="10">
    <source>
        <dbReference type="EMBL" id="RCV55749.1"/>
    </source>
</evidence>
<evidence type="ECO:0000259" key="9">
    <source>
        <dbReference type="PROSITE" id="PS51918"/>
    </source>
</evidence>
<gene>
    <name evidence="8" type="primary">queE</name>
    <name evidence="10" type="ORF">DEF24_17550</name>
</gene>
<comment type="function">
    <text evidence="8">Catalyzes the complex heterocyclic radical-mediated conversion of 6-carboxy-5,6,7,8-tetrahydropterin (CPH4) to 7-carboxy-7-deazaguanine (CDG), a step common to the biosynthetic pathways of all 7-deazapurine-containing compounds.</text>
</comment>
<keyword evidence="8" id="KW-0671">Queuosine biosynthesis</keyword>
<dbReference type="PANTHER" id="PTHR42836">
    <property type="entry name" value="7-CARBOXY-7-DEAZAGUANINE SYNTHASE"/>
    <property type="match status" value="1"/>
</dbReference>
<feature type="domain" description="Radical SAM core" evidence="9">
    <location>
        <begin position="34"/>
        <end position="243"/>
    </location>
</feature>
<feature type="binding site" evidence="8">
    <location>
        <position position="47"/>
    </location>
    <ligand>
        <name>[4Fe-4S] cluster</name>
        <dbReference type="ChEBI" id="CHEBI:49883"/>
        <note>4Fe-4S-S-AdoMet</note>
    </ligand>
</feature>
<evidence type="ECO:0000256" key="8">
    <source>
        <dbReference type="HAMAP-Rule" id="MF_00917"/>
    </source>
</evidence>
<accession>A0A368T2F1</accession>
<dbReference type="InterPro" id="IPR058240">
    <property type="entry name" value="rSAM_sf"/>
</dbReference>
<keyword evidence="1 8" id="KW-0004">4Fe-4S</keyword>
<comment type="pathway">
    <text evidence="8">Purine metabolism; 7-cyano-7-deazaguanine biosynthesis.</text>
</comment>
<dbReference type="UniPathway" id="UPA00391"/>
<reference evidence="10 11" key="1">
    <citation type="submission" date="2018-04" db="EMBL/GenBank/DDBJ databases">
        <title>Novel actinobacteria from marine sediment.</title>
        <authorList>
            <person name="Ng Z.Y."/>
            <person name="Tan G.Y.A."/>
        </authorList>
    </citation>
    <scope>NUCLEOTIDE SEQUENCE [LARGE SCALE GENOMIC DNA]</scope>
    <source>
        <strain evidence="10 11">TPS81</strain>
    </source>
</reference>
<dbReference type="GO" id="GO:1904047">
    <property type="term" value="F:S-adenosyl-L-methionine binding"/>
    <property type="evidence" value="ECO:0007669"/>
    <property type="project" value="UniProtKB-UniRule"/>
</dbReference>
<evidence type="ECO:0000256" key="4">
    <source>
        <dbReference type="ARBA" id="ARBA00022842"/>
    </source>
</evidence>
<feature type="binding site" evidence="8">
    <location>
        <position position="51"/>
    </location>
    <ligand>
        <name>[4Fe-4S] cluster</name>
        <dbReference type="ChEBI" id="CHEBI:49883"/>
        <note>4Fe-4S-S-AdoMet</note>
    </ligand>
</feature>
<dbReference type="Gene3D" id="3.20.20.70">
    <property type="entry name" value="Aldolase class I"/>
    <property type="match status" value="1"/>
</dbReference>
<feature type="binding site" evidence="8">
    <location>
        <position position="54"/>
    </location>
    <ligand>
        <name>[4Fe-4S] cluster</name>
        <dbReference type="ChEBI" id="CHEBI:49883"/>
        <note>4Fe-4S-S-AdoMet</note>
    </ligand>
</feature>
<comment type="subunit">
    <text evidence="8">Homodimer.</text>
</comment>
<dbReference type="PROSITE" id="PS51918">
    <property type="entry name" value="RADICAL_SAM"/>
    <property type="match status" value="1"/>
</dbReference>
<dbReference type="GO" id="GO:0051539">
    <property type="term" value="F:4 iron, 4 sulfur cluster binding"/>
    <property type="evidence" value="ECO:0007669"/>
    <property type="project" value="UniProtKB-UniRule"/>
</dbReference>
<dbReference type="AlphaFoldDB" id="A0A368T2F1"/>
<evidence type="ECO:0000256" key="3">
    <source>
        <dbReference type="ARBA" id="ARBA00022723"/>
    </source>
</evidence>
<dbReference type="HAMAP" id="MF_00917">
    <property type="entry name" value="QueE"/>
    <property type="match status" value="1"/>
</dbReference>
<dbReference type="OrthoDB" id="9782387at2"/>